<organism evidence="3 4">
    <name type="scientific">Maribellus comscasis</name>
    <dbReference type="NCBI Taxonomy" id="2681766"/>
    <lineage>
        <taxon>Bacteria</taxon>
        <taxon>Pseudomonadati</taxon>
        <taxon>Bacteroidota</taxon>
        <taxon>Bacteroidia</taxon>
        <taxon>Marinilabiliales</taxon>
        <taxon>Prolixibacteraceae</taxon>
        <taxon>Maribellus</taxon>
    </lineage>
</organism>
<accession>A0A6I6JZZ2</accession>
<keyword evidence="2" id="KW-0812">Transmembrane</keyword>
<dbReference type="Proteomes" id="UP000428260">
    <property type="component" value="Chromosome"/>
</dbReference>
<feature type="compositionally biased region" description="Basic and acidic residues" evidence="1">
    <location>
        <begin position="32"/>
        <end position="49"/>
    </location>
</feature>
<dbReference type="AlphaFoldDB" id="A0A6I6JZZ2"/>
<feature type="transmembrane region" description="Helical" evidence="2">
    <location>
        <begin position="7"/>
        <end position="24"/>
    </location>
</feature>
<dbReference type="Pfam" id="PF11666">
    <property type="entry name" value="DUF2933"/>
    <property type="match status" value="1"/>
</dbReference>
<evidence type="ECO:0000256" key="1">
    <source>
        <dbReference type="SAM" id="MobiDB-lite"/>
    </source>
</evidence>
<name>A0A6I6JZZ2_9BACT</name>
<evidence type="ECO:0000256" key="2">
    <source>
        <dbReference type="SAM" id="Phobius"/>
    </source>
</evidence>
<evidence type="ECO:0000313" key="4">
    <source>
        <dbReference type="Proteomes" id="UP000428260"/>
    </source>
</evidence>
<protein>
    <submittedName>
        <fullName evidence="3">DUF2933 domain-containing protein</fullName>
    </submittedName>
</protein>
<reference evidence="3 4" key="1">
    <citation type="submission" date="2019-11" db="EMBL/GenBank/DDBJ databases">
        <authorList>
            <person name="Zheng R.K."/>
            <person name="Sun C.M."/>
        </authorList>
    </citation>
    <scope>NUCLEOTIDE SEQUENCE [LARGE SCALE GENOMIC DNA]</scope>
    <source>
        <strain evidence="3 4">WC007</strain>
    </source>
</reference>
<dbReference type="KEGG" id="mcos:GM418_19860"/>
<keyword evidence="2" id="KW-0472">Membrane</keyword>
<keyword evidence="2" id="KW-1133">Transmembrane helix</keyword>
<evidence type="ECO:0000313" key="3">
    <source>
        <dbReference type="EMBL" id="QGY45847.1"/>
    </source>
</evidence>
<dbReference type="InterPro" id="IPR021682">
    <property type="entry name" value="DUF2933"/>
</dbReference>
<proteinExistence type="predicted"/>
<feature type="region of interest" description="Disordered" evidence="1">
    <location>
        <begin position="26"/>
        <end position="58"/>
    </location>
</feature>
<keyword evidence="4" id="KW-1185">Reference proteome</keyword>
<gene>
    <name evidence="3" type="ORF">GM418_19860</name>
</gene>
<sequence>MEWLAENWLWIVFAIAFVAMHMFGHGGHGGHANHESREDNRDKKQEQKSSDGSVPHHH</sequence>
<dbReference type="EMBL" id="CP046401">
    <property type="protein sequence ID" value="QGY45847.1"/>
    <property type="molecule type" value="Genomic_DNA"/>
</dbReference>
<dbReference type="RefSeq" id="WP_158868987.1">
    <property type="nucleotide sequence ID" value="NZ_CP046401.1"/>
</dbReference>